<dbReference type="Pfam" id="PF22936">
    <property type="entry name" value="Pol_BBD"/>
    <property type="match status" value="1"/>
</dbReference>
<evidence type="ECO:0000259" key="1">
    <source>
        <dbReference type="Pfam" id="PF13976"/>
    </source>
</evidence>
<feature type="domain" description="GAG-pre-integrase" evidence="1">
    <location>
        <begin position="192"/>
        <end position="252"/>
    </location>
</feature>
<dbReference type="EMBL" id="QGNW01002209">
    <property type="protein sequence ID" value="RVW23035.1"/>
    <property type="molecule type" value="Genomic_DNA"/>
</dbReference>
<accession>A0A438CIP3</accession>
<name>A0A438CIP3_VITVI</name>
<comment type="caution">
    <text evidence="3">The sequence shown here is derived from an EMBL/GenBank/DDBJ whole genome shotgun (WGS) entry which is preliminary data.</text>
</comment>
<gene>
    <name evidence="3" type="primary">SMC2-2_0</name>
    <name evidence="3" type="ORF">CK203_107721</name>
</gene>
<dbReference type="AlphaFoldDB" id="A0A438CIP3"/>
<protein>
    <submittedName>
        <fullName evidence="3">Structural maintenance of chromosomes protein 2-2</fullName>
    </submittedName>
</protein>
<sequence length="269" mass="30327">MNIKEICLEGFKSYATRTVVPGFDPYFNAITGLMVPASSTFLTPSALCWALPICSRFWLPISRSWSISKAKLGLLRPQCWWCSIILIGVRVRSATRIIQKLRTAISKVRIGNGEYIPVKSKGIVAIESLTGLKLISDVLFVPDIDQNLLSVGQIVEKGFKVCFEDKNCIIKDAEGREVFNIKMKGKSFALNMLEDEQIAAAQHENNTMLWHKRLGHFHHNVVLYMKKNQIVEGLADLEEELPICAACQYGKQTRLPFPQKAAWKSTQKL</sequence>
<dbReference type="Pfam" id="PF13976">
    <property type="entry name" value="gag_pre-integrs"/>
    <property type="match status" value="1"/>
</dbReference>
<evidence type="ECO:0000313" key="3">
    <source>
        <dbReference type="EMBL" id="RVW23035.1"/>
    </source>
</evidence>
<organism evidence="3 4">
    <name type="scientific">Vitis vinifera</name>
    <name type="common">Grape</name>
    <dbReference type="NCBI Taxonomy" id="29760"/>
    <lineage>
        <taxon>Eukaryota</taxon>
        <taxon>Viridiplantae</taxon>
        <taxon>Streptophyta</taxon>
        <taxon>Embryophyta</taxon>
        <taxon>Tracheophyta</taxon>
        <taxon>Spermatophyta</taxon>
        <taxon>Magnoliopsida</taxon>
        <taxon>eudicotyledons</taxon>
        <taxon>Gunneridae</taxon>
        <taxon>Pentapetalae</taxon>
        <taxon>rosids</taxon>
        <taxon>Vitales</taxon>
        <taxon>Vitaceae</taxon>
        <taxon>Viteae</taxon>
        <taxon>Vitis</taxon>
    </lineage>
</organism>
<reference evidence="3 4" key="1">
    <citation type="journal article" date="2018" name="PLoS Genet.">
        <title>Population sequencing reveals clonal diversity and ancestral inbreeding in the grapevine cultivar Chardonnay.</title>
        <authorList>
            <person name="Roach M.J."/>
            <person name="Johnson D.L."/>
            <person name="Bohlmann J."/>
            <person name="van Vuuren H.J."/>
            <person name="Jones S.J."/>
            <person name="Pretorius I.S."/>
            <person name="Schmidt S.A."/>
            <person name="Borneman A.R."/>
        </authorList>
    </citation>
    <scope>NUCLEOTIDE SEQUENCE [LARGE SCALE GENOMIC DNA]</scope>
    <source>
        <strain evidence="4">cv. Chardonnay</strain>
        <tissue evidence="3">Leaf</tissue>
    </source>
</reference>
<dbReference type="InterPro" id="IPR054722">
    <property type="entry name" value="PolX-like_BBD"/>
</dbReference>
<dbReference type="Proteomes" id="UP000288805">
    <property type="component" value="Unassembled WGS sequence"/>
</dbReference>
<dbReference type="InterPro" id="IPR025724">
    <property type="entry name" value="GAG-pre-integrase_dom"/>
</dbReference>
<proteinExistence type="predicted"/>
<evidence type="ECO:0000313" key="4">
    <source>
        <dbReference type="Proteomes" id="UP000288805"/>
    </source>
</evidence>
<evidence type="ECO:0000259" key="2">
    <source>
        <dbReference type="Pfam" id="PF22936"/>
    </source>
</evidence>
<feature type="domain" description="Retrovirus-related Pol polyprotein from transposon TNT 1-94-like beta-barrel" evidence="2">
    <location>
        <begin position="104"/>
        <end position="159"/>
    </location>
</feature>